<reference evidence="9" key="1">
    <citation type="submission" date="2009-01" db="EMBL/GenBank/DDBJ databases">
        <title>Complete sequence of Anaeromyxobacter dehalogenans 2CP-1.</title>
        <authorList>
            <consortium name="US DOE Joint Genome Institute"/>
            <person name="Lucas S."/>
            <person name="Copeland A."/>
            <person name="Lapidus A."/>
            <person name="Glavina del Rio T."/>
            <person name="Dalin E."/>
            <person name="Tice H."/>
            <person name="Bruce D."/>
            <person name="Goodwin L."/>
            <person name="Pitluck S."/>
            <person name="Saunders E."/>
            <person name="Brettin T."/>
            <person name="Detter J.C."/>
            <person name="Han C."/>
            <person name="Larimer F."/>
            <person name="Land M."/>
            <person name="Hauser L."/>
            <person name="Kyrpides N."/>
            <person name="Ovchinnikova G."/>
            <person name="Beliaev A.S."/>
            <person name="Richardson P."/>
        </authorList>
    </citation>
    <scope>NUCLEOTIDE SEQUENCE</scope>
    <source>
        <strain evidence="9">2CP-1</strain>
    </source>
</reference>
<keyword evidence="10" id="KW-1185">Reference proteome</keyword>
<dbReference type="SUPFAM" id="SSF56935">
    <property type="entry name" value="Porins"/>
    <property type="match status" value="1"/>
</dbReference>
<evidence type="ECO:0000256" key="8">
    <source>
        <dbReference type="SAM" id="SignalP"/>
    </source>
</evidence>
<dbReference type="PANTHER" id="PTHR35093:SF8">
    <property type="entry name" value="OUTER MEMBRANE PROTEIN NMB0088-RELATED"/>
    <property type="match status" value="1"/>
</dbReference>
<evidence type="ECO:0000256" key="1">
    <source>
        <dbReference type="ARBA" id="ARBA00004571"/>
    </source>
</evidence>
<keyword evidence="4" id="KW-0812">Transmembrane</keyword>
<evidence type="ECO:0000256" key="2">
    <source>
        <dbReference type="ARBA" id="ARBA00008163"/>
    </source>
</evidence>
<evidence type="ECO:0000256" key="5">
    <source>
        <dbReference type="ARBA" id="ARBA00022729"/>
    </source>
</evidence>
<evidence type="ECO:0000256" key="6">
    <source>
        <dbReference type="ARBA" id="ARBA00023136"/>
    </source>
</evidence>
<dbReference type="InterPro" id="IPR005017">
    <property type="entry name" value="OMPP1/FadL/TodX"/>
</dbReference>
<dbReference type="Gene3D" id="2.40.160.60">
    <property type="entry name" value="Outer membrane protein transport protein (OMPP1/FadL/TodX)"/>
    <property type="match status" value="1"/>
</dbReference>
<dbReference type="HOGENOM" id="CLU_035981_2_0_7"/>
<keyword evidence="6" id="KW-0472">Membrane</keyword>
<name>B8J7R5_ANAD2</name>
<keyword evidence="7" id="KW-0998">Cell outer membrane</keyword>
<evidence type="ECO:0000313" key="10">
    <source>
        <dbReference type="Proteomes" id="UP000007089"/>
    </source>
</evidence>
<evidence type="ECO:0000256" key="3">
    <source>
        <dbReference type="ARBA" id="ARBA00022452"/>
    </source>
</evidence>
<dbReference type="Pfam" id="PF03349">
    <property type="entry name" value="Toluene_X"/>
    <property type="match status" value="1"/>
</dbReference>
<feature type="signal peptide" evidence="8">
    <location>
        <begin position="1"/>
        <end position="21"/>
    </location>
</feature>
<comment type="subcellular location">
    <subcellularLocation>
        <location evidence="1">Cell outer membrane</location>
        <topology evidence="1">Multi-pass membrane protein</topology>
    </subcellularLocation>
</comment>
<feature type="chain" id="PRO_5002872383" evidence="8">
    <location>
        <begin position="22"/>
        <end position="407"/>
    </location>
</feature>
<keyword evidence="5 8" id="KW-0732">Signal</keyword>
<organism evidence="9 10">
    <name type="scientific">Anaeromyxobacter dehalogenans (strain ATCC BAA-258 / DSM 21875 / 2CP-1)</name>
    <dbReference type="NCBI Taxonomy" id="455488"/>
    <lineage>
        <taxon>Bacteria</taxon>
        <taxon>Pseudomonadati</taxon>
        <taxon>Myxococcota</taxon>
        <taxon>Myxococcia</taxon>
        <taxon>Myxococcales</taxon>
        <taxon>Cystobacterineae</taxon>
        <taxon>Anaeromyxobacteraceae</taxon>
        <taxon>Anaeromyxobacter</taxon>
    </lineage>
</organism>
<dbReference type="EMBL" id="CP001359">
    <property type="protein sequence ID" value="ACL63407.1"/>
    <property type="molecule type" value="Genomic_DNA"/>
</dbReference>
<protein>
    <submittedName>
        <fullName evidence="9">Membrane protein involved in aromatic hydrocarbon degradation</fullName>
    </submittedName>
</protein>
<dbReference type="GO" id="GO:0009279">
    <property type="term" value="C:cell outer membrane"/>
    <property type="evidence" value="ECO:0007669"/>
    <property type="project" value="UniProtKB-SubCell"/>
</dbReference>
<dbReference type="RefSeq" id="WP_012631501.1">
    <property type="nucleotide sequence ID" value="NC_011891.1"/>
</dbReference>
<evidence type="ECO:0000256" key="7">
    <source>
        <dbReference type="ARBA" id="ARBA00023237"/>
    </source>
</evidence>
<dbReference type="GO" id="GO:0015483">
    <property type="term" value="F:long-chain fatty acid transporting porin activity"/>
    <property type="evidence" value="ECO:0007669"/>
    <property type="project" value="TreeGrafter"/>
</dbReference>
<sequence length="407" mass="44086">MRKTFRIAFLAVLAAPAVALASGFEVINVNPRDLALSSSGVAAQEDAAATFQNPAALSKLSGLNLSLAGSMLSLRTKWTGTAAYPGKETTKFAPTPPVAMYVAYGTKLAGRGLGFGLGVGTPGGGQMKWDDQWEGRGRIITVERRMLGFYLNGGYEIAPWLRVGGGAIYYEGIQYLKQGIQPFPDAYAELDTKGGGFAYQLSAEVKPLENLTLGFDYKHKGTMHMKGDAHFQVPPSLVGPTTQDQDVKQDLTFPNRIDTGLAWRVAKPVLVTLQYSWSRFVVYNQDLFEGETTAITVPRDYRNGNVIRGGVEWTALPTLRLRAGMMRDWSGLRTSTLSPTLPDSNTTGYSLGAGWDAGADFGLNAAVFYGDRDKQTSTGTAAFPGSYKTDVWIVALGFTWRTDLGNR</sequence>
<dbReference type="AlphaFoldDB" id="B8J7R5"/>
<proteinExistence type="inferred from homology"/>
<accession>B8J7R5</accession>
<dbReference type="KEGG" id="acp:A2cp1_0047"/>
<dbReference type="Proteomes" id="UP000007089">
    <property type="component" value="Chromosome"/>
</dbReference>
<evidence type="ECO:0000313" key="9">
    <source>
        <dbReference type="EMBL" id="ACL63407.1"/>
    </source>
</evidence>
<gene>
    <name evidence="9" type="ordered locus">A2cp1_0047</name>
</gene>
<evidence type="ECO:0000256" key="4">
    <source>
        <dbReference type="ARBA" id="ARBA00022692"/>
    </source>
</evidence>
<comment type="similarity">
    <text evidence="2">Belongs to the OmpP1/FadL family.</text>
</comment>
<keyword evidence="3" id="KW-1134">Transmembrane beta strand</keyword>
<dbReference type="PANTHER" id="PTHR35093">
    <property type="entry name" value="OUTER MEMBRANE PROTEIN NMB0088-RELATED"/>
    <property type="match status" value="1"/>
</dbReference>